<evidence type="ECO:0000313" key="1">
    <source>
        <dbReference type="EMBL" id="GAM01990.1"/>
    </source>
</evidence>
<dbReference type="Proteomes" id="UP000032305">
    <property type="component" value="Unassembled WGS sequence"/>
</dbReference>
<keyword evidence="2" id="KW-1185">Reference proteome</keyword>
<dbReference type="RefSeq" id="WP_167334716.1">
    <property type="nucleotide sequence ID" value="NZ_BBPI01000070.1"/>
</dbReference>
<protein>
    <submittedName>
        <fullName evidence="1">Uncharacterized protein</fullName>
    </submittedName>
</protein>
<accession>A0A0A1W969</accession>
<sequence>MRMEAMEWGLAAVMMAAVPSTGEVQDHDRPVPAQGREVVVEAERLPPTDAPPPPGITIQPDRLTNRILDDKAQMFVRCARFFPVKLLHRVIDGKPNSPAPLFAMDGFIRANMACWPDLPPPPMSAPPGLASCWPVDTSMGLPVCRSVYDRGAVLEAAIARFAPEAELTPRQVDDPAVQARLEAMEANRLSLAYSEERLRARALQCLVWSEPENTTRMVRAHGHPALQTQYLYRILDQGRHCLGRQGPIKVEPLYFRYALTDAFYRWVVAARGVDSLLPVG</sequence>
<gene>
    <name evidence="1" type="ORF">SP5_070_00730</name>
</gene>
<organism evidence="1 2">
    <name type="scientific">Sphingomonas parapaucimobilis NBRC 15100</name>
    <dbReference type="NCBI Taxonomy" id="1219049"/>
    <lineage>
        <taxon>Bacteria</taxon>
        <taxon>Pseudomonadati</taxon>
        <taxon>Pseudomonadota</taxon>
        <taxon>Alphaproteobacteria</taxon>
        <taxon>Sphingomonadales</taxon>
        <taxon>Sphingomonadaceae</taxon>
        <taxon>Sphingomonas</taxon>
    </lineage>
</organism>
<dbReference type="eggNOG" id="ENOG50302CB">
    <property type="taxonomic scope" value="Bacteria"/>
</dbReference>
<reference evidence="1 2" key="1">
    <citation type="submission" date="2014-11" db="EMBL/GenBank/DDBJ databases">
        <title>Whole genome shotgun sequence of Sphingomonas parapaucimobilis NBRC 15100.</title>
        <authorList>
            <person name="Katano-Makiyama Y."/>
            <person name="Hosoyama A."/>
            <person name="Hashimoto M."/>
            <person name="Hosoyama Y."/>
            <person name="Noguchi M."/>
            <person name="Numata M."/>
            <person name="Tsuchikane K."/>
            <person name="Hirakata S."/>
            <person name="Uohara A."/>
            <person name="Shimodaira J."/>
            <person name="Ohji S."/>
            <person name="Ichikawa N."/>
            <person name="Kimura A."/>
            <person name="Yamazoe A."/>
            <person name="Fujita N."/>
        </authorList>
    </citation>
    <scope>NUCLEOTIDE SEQUENCE [LARGE SCALE GENOMIC DNA]</scope>
    <source>
        <strain evidence="1 2">NBRC 15100</strain>
    </source>
</reference>
<proteinExistence type="predicted"/>
<dbReference type="AlphaFoldDB" id="A0A0A1W969"/>
<comment type="caution">
    <text evidence="1">The sequence shown here is derived from an EMBL/GenBank/DDBJ whole genome shotgun (WGS) entry which is preliminary data.</text>
</comment>
<dbReference type="EMBL" id="BBPI01000070">
    <property type="protein sequence ID" value="GAM01990.1"/>
    <property type="molecule type" value="Genomic_DNA"/>
</dbReference>
<evidence type="ECO:0000313" key="2">
    <source>
        <dbReference type="Proteomes" id="UP000032305"/>
    </source>
</evidence>
<name>A0A0A1W969_9SPHN</name>